<sequence length="102" mass="11551">MIERRTVPIYLELHDSAVRILSDLVERAHMPLCLGSMRSNPTQFGAGIIFNEHLIITGKGKLILNGKQATKKNVISWLTKQPLPGSHLQMPTDEEFRSMVHF</sequence>
<evidence type="ECO:0000313" key="2">
    <source>
        <dbReference type="Proteomes" id="UP000230580"/>
    </source>
</evidence>
<dbReference type="Proteomes" id="UP000230580">
    <property type="component" value="Unassembled WGS sequence"/>
</dbReference>
<dbReference type="AlphaFoldDB" id="A0A2M8F368"/>
<evidence type="ECO:0000313" key="1">
    <source>
        <dbReference type="EMBL" id="PJC33735.1"/>
    </source>
</evidence>
<organism evidence="1 2">
    <name type="scientific">Candidatus Roizmanbacteria bacterium CG_4_9_14_0_2_um_filter_35_15</name>
    <dbReference type="NCBI Taxonomy" id="1974836"/>
    <lineage>
        <taxon>Bacteria</taxon>
        <taxon>Candidatus Roizmaniibacteriota</taxon>
    </lineage>
</organism>
<reference evidence="2" key="1">
    <citation type="submission" date="2017-09" db="EMBL/GenBank/DDBJ databases">
        <title>Depth-based differentiation of microbial function through sediment-hosted aquifers and enrichment of novel symbionts in the deep terrestrial subsurface.</title>
        <authorList>
            <person name="Probst A.J."/>
            <person name="Ladd B."/>
            <person name="Jarett J.K."/>
            <person name="Geller-Mcgrath D.E."/>
            <person name="Sieber C.M.K."/>
            <person name="Emerson J.B."/>
            <person name="Anantharaman K."/>
            <person name="Thomas B.C."/>
            <person name="Malmstrom R."/>
            <person name="Stieglmeier M."/>
            <person name="Klingl A."/>
            <person name="Woyke T."/>
            <person name="Ryan C.M."/>
            <person name="Banfield J.F."/>
        </authorList>
    </citation>
    <scope>NUCLEOTIDE SEQUENCE [LARGE SCALE GENOMIC DNA]</scope>
</reference>
<gene>
    <name evidence="1" type="ORF">CO048_02465</name>
</gene>
<protein>
    <submittedName>
        <fullName evidence="1">Uncharacterized protein</fullName>
    </submittedName>
</protein>
<proteinExistence type="predicted"/>
<comment type="caution">
    <text evidence="1">The sequence shown here is derived from an EMBL/GenBank/DDBJ whole genome shotgun (WGS) entry which is preliminary data.</text>
</comment>
<name>A0A2M8F368_9BACT</name>
<accession>A0A2M8F368</accession>
<dbReference type="EMBL" id="PFRZ01000032">
    <property type="protein sequence ID" value="PJC33735.1"/>
    <property type="molecule type" value="Genomic_DNA"/>
</dbReference>